<organism evidence="2 3">
    <name type="scientific">Thyridium curvatum</name>
    <dbReference type="NCBI Taxonomy" id="1093900"/>
    <lineage>
        <taxon>Eukaryota</taxon>
        <taxon>Fungi</taxon>
        <taxon>Dikarya</taxon>
        <taxon>Ascomycota</taxon>
        <taxon>Pezizomycotina</taxon>
        <taxon>Sordariomycetes</taxon>
        <taxon>Sordariomycetidae</taxon>
        <taxon>Thyridiales</taxon>
        <taxon>Thyridiaceae</taxon>
        <taxon>Thyridium</taxon>
    </lineage>
</organism>
<dbReference type="EMBL" id="SKBQ01000024">
    <property type="protein sequence ID" value="TPX14996.1"/>
    <property type="molecule type" value="Genomic_DNA"/>
</dbReference>
<keyword evidence="3" id="KW-1185">Reference proteome</keyword>
<dbReference type="Proteomes" id="UP000319257">
    <property type="component" value="Unassembled WGS sequence"/>
</dbReference>
<sequence>MASSKKSADLASHISKLSIEPDKKTKSGASKSSKSKKEVADSWEDEDVSSESESEDCQHSTTDAGPKVGTAAPPPTPVSPSYDTSQPFQPMPSSPGYSSGDSSSNERRRPEKTDAVARRMIASALGVKVPRQTDEQKAYDKAVREKERKRREEERAAEKKRLEEAERAKKAIWED</sequence>
<proteinExistence type="predicted"/>
<name>A0A507B786_9PEZI</name>
<evidence type="ECO:0000256" key="1">
    <source>
        <dbReference type="SAM" id="MobiDB-lite"/>
    </source>
</evidence>
<protein>
    <submittedName>
        <fullName evidence="2">Uncharacterized protein</fullName>
    </submittedName>
</protein>
<dbReference type="InParanoid" id="A0A507B786"/>
<dbReference type="AlphaFoldDB" id="A0A507B786"/>
<reference evidence="2 3" key="1">
    <citation type="submission" date="2019-06" db="EMBL/GenBank/DDBJ databases">
        <title>Draft genome sequence of the filamentous fungus Phialemoniopsis curvata isolated from diesel fuel.</title>
        <authorList>
            <person name="Varaljay V.A."/>
            <person name="Lyon W.J."/>
            <person name="Crouch A.L."/>
            <person name="Drake C.E."/>
            <person name="Hollomon J.M."/>
            <person name="Nadeau L.J."/>
            <person name="Nunn H.S."/>
            <person name="Stevenson B.S."/>
            <person name="Bojanowski C.L."/>
            <person name="Crookes-Goodson W.J."/>
        </authorList>
    </citation>
    <scope>NUCLEOTIDE SEQUENCE [LARGE SCALE GENOMIC DNA]</scope>
    <source>
        <strain evidence="2 3">D216</strain>
    </source>
</reference>
<comment type="caution">
    <text evidence="2">The sequence shown here is derived from an EMBL/GenBank/DDBJ whole genome shotgun (WGS) entry which is preliminary data.</text>
</comment>
<accession>A0A507B786</accession>
<evidence type="ECO:0000313" key="2">
    <source>
        <dbReference type="EMBL" id="TPX14996.1"/>
    </source>
</evidence>
<dbReference type="RefSeq" id="XP_030996707.1">
    <property type="nucleotide sequence ID" value="XM_031139279.1"/>
</dbReference>
<evidence type="ECO:0000313" key="3">
    <source>
        <dbReference type="Proteomes" id="UP000319257"/>
    </source>
</evidence>
<feature type="compositionally biased region" description="Basic and acidic residues" evidence="1">
    <location>
        <begin position="131"/>
        <end position="175"/>
    </location>
</feature>
<feature type="compositionally biased region" description="Acidic residues" evidence="1">
    <location>
        <begin position="41"/>
        <end position="55"/>
    </location>
</feature>
<feature type="compositionally biased region" description="Low complexity" evidence="1">
    <location>
        <begin position="94"/>
        <end position="103"/>
    </location>
</feature>
<dbReference type="GeneID" id="41972273"/>
<gene>
    <name evidence="2" type="ORF">E0L32_004826</name>
</gene>
<dbReference type="OrthoDB" id="5418203at2759"/>
<feature type="compositionally biased region" description="Basic and acidic residues" evidence="1">
    <location>
        <begin position="104"/>
        <end position="117"/>
    </location>
</feature>
<feature type="region of interest" description="Disordered" evidence="1">
    <location>
        <begin position="1"/>
        <end position="175"/>
    </location>
</feature>